<dbReference type="GO" id="GO:0005634">
    <property type="term" value="C:nucleus"/>
    <property type="evidence" value="ECO:0007669"/>
    <property type="project" value="UniProtKB-SubCell"/>
</dbReference>
<feature type="domain" description="RING-type" evidence="18">
    <location>
        <begin position="226"/>
        <end position="269"/>
    </location>
</feature>
<comment type="subcellular location">
    <subcellularLocation>
        <location evidence="2 16">Nucleus</location>
    </subcellularLocation>
</comment>
<dbReference type="AlphaFoldDB" id="A0A0D2J1J2"/>
<dbReference type="VEuPathDB" id="FungiDB:Z518_08717"/>
<name>A0A0D2J1J2_9EURO</name>
<evidence type="ECO:0000256" key="17">
    <source>
        <dbReference type="SAM" id="MobiDB-lite"/>
    </source>
</evidence>
<proteinExistence type="inferred from homology"/>
<comment type="catalytic activity">
    <reaction evidence="1 16">
        <text>S-ubiquitinyl-[E2 ubiquitin-conjugating enzyme]-L-cysteine + [acceptor protein]-L-lysine = [E2 ubiquitin-conjugating enzyme]-L-cysteine + N(6)-ubiquitinyl-[acceptor protein]-L-lysine.</text>
        <dbReference type="EC" id="2.3.2.27"/>
    </reaction>
</comment>
<keyword evidence="13 16" id="KW-0234">DNA repair</keyword>
<evidence type="ECO:0000256" key="4">
    <source>
        <dbReference type="ARBA" id="ARBA00012483"/>
    </source>
</evidence>
<keyword evidence="14 16" id="KW-0539">Nucleus</keyword>
<evidence type="ECO:0000256" key="10">
    <source>
        <dbReference type="ARBA" id="ARBA00022786"/>
    </source>
</evidence>
<dbReference type="InterPro" id="IPR013083">
    <property type="entry name" value="Znf_RING/FYVE/PHD"/>
</dbReference>
<feature type="region of interest" description="Disordered" evidence="17">
    <location>
        <begin position="286"/>
        <end position="311"/>
    </location>
</feature>
<reference evidence="19 20" key="1">
    <citation type="submission" date="2015-01" db="EMBL/GenBank/DDBJ databases">
        <title>The Genome Sequence of Rhinocladiella mackenzie CBS 650.93.</title>
        <authorList>
            <consortium name="The Broad Institute Genomics Platform"/>
            <person name="Cuomo C."/>
            <person name="de Hoog S."/>
            <person name="Gorbushina A."/>
            <person name="Stielow B."/>
            <person name="Teixiera M."/>
            <person name="Abouelleil A."/>
            <person name="Chapman S.B."/>
            <person name="Priest M."/>
            <person name="Young S.K."/>
            <person name="Wortman J."/>
            <person name="Nusbaum C."/>
            <person name="Birren B."/>
        </authorList>
    </citation>
    <scope>NUCLEOTIDE SEQUENCE [LARGE SCALE GENOMIC DNA]</scope>
    <source>
        <strain evidence="19 20">CBS 650.93</strain>
    </source>
</reference>
<evidence type="ECO:0000259" key="18">
    <source>
        <dbReference type="PROSITE" id="PS50089"/>
    </source>
</evidence>
<evidence type="ECO:0000256" key="13">
    <source>
        <dbReference type="ARBA" id="ARBA00023204"/>
    </source>
</evidence>
<dbReference type="InterPro" id="IPR011513">
    <property type="entry name" value="Nse1"/>
</dbReference>
<comment type="similarity">
    <text evidence="3 16">Belongs to the NSE1 family.</text>
</comment>
<dbReference type="HOGENOM" id="CLU_045153_0_0_1"/>
<dbReference type="InterPro" id="IPR014857">
    <property type="entry name" value="Nse1_RING_C4HC3-type"/>
</dbReference>
<evidence type="ECO:0000256" key="14">
    <source>
        <dbReference type="ARBA" id="ARBA00023242"/>
    </source>
</evidence>
<dbReference type="OrthoDB" id="185455at2759"/>
<dbReference type="SUPFAM" id="SSF57850">
    <property type="entry name" value="RING/U-box"/>
    <property type="match status" value="1"/>
</dbReference>
<accession>A0A0D2J1J2</accession>
<dbReference type="PANTHER" id="PTHR20973:SF0">
    <property type="entry name" value="NON-STRUCTURAL MAINTENANCE OF CHROMOSOMES ELEMENT 1 HOMOLOG"/>
    <property type="match status" value="1"/>
</dbReference>
<dbReference type="Pfam" id="PF07574">
    <property type="entry name" value="SMC_Nse1"/>
    <property type="match status" value="1"/>
</dbReference>
<dbReference type="GO" id="GO:0008270">
    <property type="term" value="F:zinc ion binding"/>
    <property type="evidence" value="ECO:0007669"/>
    <property type="project" value="UniProtKB-KW"/>
</dbReference>
<dbReference type="GO" id="GO:0030915">
    <property type="term" value="C:Smc5-Smc6 complex"/>
    <property type="evidence" value="ECO:0007669"/>
    <property type="project" value="UniProtKB-UniRule"/>
</dbReference>
<dbReference type="GO" id="GO:0061630">
    <property type="term" value="F:ubiquitin protein ligase activity"/>
    <property type="evidence" value="ECO:0007669"/>
    <property type="project" value="UniProtKB-EC"/>
</dbReference>
<evidence type="ECO:0000256" key="15">
    <source>
        <dbReference type="PROSITE-ProRule" id="PRU00175"/>
    </source>
</evidence>
<dbReference type="RefSeq" id="XP_013269911.1">
    <property type="nucleotide sequence ID" value="XM_013414457.1"/>
</dbReference>
<dbReference type="PROSITE" id="PS50089">
    <property type="entry name" value="ZF_RING_2"/>
    <property type="match status" value="1"/>
</dbReference>
<dbReference type="Pfam" id="PF08746">
    <property type="entry name" value="zf-RING-like"/>
    <property type="match status" value="1"/>
</dbReference>
<dbReference type="EMBL" id="KN847480">
    <property type="protein sequence ID" value="KIX02775.1"/>
    <property type="molecule type" value="Genomic_DNA"/>
</dbReference>
<keyword evidence="7 16" id="KW-0479">Metal-binding</keyword>
<dbReference type="GO" id="GO:0000724">
    <property type="term" value="P:double-strand break repair via homologous recombination"/>
    <property type="evidence" value="ECO:0007669"/>
    <property type="project" value="TreeGrafter"/>
</dbReference>
<evidence type="ECO:0000256" key="1">
    <source>
        <dbReference type="ARBA" id="ARBA00000900"/>
    </source>
</evidence>
<gene>
    <name evidence="19" type="ORF">Z518_08717</name>
</gene>
<evidence type="ECO:0000313" key="20">
    <source>
        <dbReference type="Proteomes" id="UP000053617"/>
    </source>
</evidence>
<evidence type="ECO:0000256" key="7">
    <source>
        <dbReference type="ARBA" id="ARBA00022723"/>
    </source>
</evidence>
<organism evidence="19 20">
    <name type="scientific">Rhinocladiella mackenziei CBS 650.93</name>
    <dbReference type="NCBI Taxonomy" id="1442369"/>
    <lineage>
        <taxon>Eukaryota</taxon>
        <taxon>Fungi</taxon>
        <taxon>Dikarya</taxon>
        <taxon>Ascomycota</taxon>
        <taxon>Pezizomycotina</taxon>
        <taxon>Eurotiomycetes</taxon>
        <taxon>Chaetothyriomycetidae</taxon>
        <taxon>Chaetothyriales</taxon>
        <taxon>Herpotrichiellaceae</taxon>
        <taxon>Rhinocladiella</taxon>
    </lineage>
</organism>
<dbReference type="PANTHER" id="PTHR20973">
    <property type="entry name" value="NON-SMC ELEMENT 1-RELATED"/>
    <property type="match status" value="1"/>
</dbReference>
<dbReference type="Gene3D" id="1.10.10.10">
    <property type="entry name" value="Winged helix-like DNA-binding domain superfamily/Winged helix DNA-binding domain"/>
    <property type="match status" value="1"/>
</dbReference>
<evidence type="ECO:0000256" key="8">
    <source>
        <dbReference type="ARBA" id="ARBA00022763"/>
    </source>
</evidence>
<keyword evidence="10 16" id="KW-0833">Ubl conjugation pathway</keyword>
<dbReference type="InterPro" id="IPR036388">
    <property type="entry name" value="WH-like_DNA-bd_sf"/>
</dbReference>
<keyword evidence="12 16" id="KW-0233">DNA recombination</keyword>
<dbReference type="EC" id="2.3.2.27" evidence="4 16"/>
<sequence>MASFGIDRGYTDANRAFLQAFLSRNVLTLETAKPIIAAISSFQDGREVQLQDVTVEDLNSYISEANRKLSPLDLEIRSTFHQQTRERVYALVNTTSDPLTQLATTYTADEIVYVKKLLDAMFNGQNNKGKREAMCLSAIDAIQVGRAQNRRETQNGNTTQSSTGMLGARDAESMLNRLVDEGWLEKSRLGFYSLSPRALMELKGWLVDTYNDEDEDGQKREKIKFCHACREIITVGQRCPKHECPCRLHNICIQNFFRMQRSQNCPICNNEWDGRHYVGEKAITTSESYQTGRRRSGHRPRADIETDIDNT</sequence>
<dbReference type="CDD" id="cd16493">
    <property type="entry name" value="RING-CH-C4HC3_NSE1"/>
    <property type="match status" value="1"/>
</dbReference>
<keyword evidence="9 15" id="KW-0863">Zinc-finger</keyword>
<evidence type="ECO:0000256" key="5">
    <source>
        <dbReference type="ARBA" id="ARBA00019422"/>
    </source>
</evidence>
<dbReference type="STRING" id="1442369.A0A0D2J1J2"/>
<dbReference type="Gene3D" id="3.30.40.10">
    <property type="entry name" value="Zinc/RING finger domain, C3HC4 (zinc finger)"/>
    <property type="match status" value="1"/>
</dbReference>
<dbReference type="Gene3D" id="3.90.1150.220">
    <property type="match status" value="1"/>
</dbReference>
<protein>
    <recommendedName>
        <fullName evidence="5 16">Non-structural maintenance of chromosomes element 1 homolog</fullName>
        <ecNumber evidence="4 16">2.3.2.27</ecNumber>
    </recommendedName>
</protein>
<dbReference type="InterPro" id="IPR001841">
    <property type="entry name" value="Znf_RING"/>
</dbReference>
<evidence type="ECO:0000256" key="16">
    <source>
        <dbReference type="RuleBase" id="RU368018"/>
    </source>
</evidence>
<dbReference type="Proteomes" id="UP000053617">
    <property type="component" value="Unassembled WGS sequence"/>
</dbReference>
<comment type="function">
    <text evidence="16">Acts in a DNA repair pathway for removal of UV-induced DNA damage that is distinct from classical nucleotide excision repair and in repair of ionizing radiation damage. Functions in homologous recombination repair of DNA double strand breaks and in recovery of stalled replication forks.</text>
</comment>
<dbReference type="GeneID" id="25296788"/>
<evidence type="ECO:0000256" key="6">
    <source>
        <dbReference type="ARBA" id="ARBA00022679"/>
    </source>
</evidence>
<keyword evidence="8 16" id="KW-0227">DNA damage</keyword>
<evidence type="ECO:0000256" key="9">
    <source>
        <dbReference type="ARBA" id="ARBA00022771"/>
    </source>
</evidence>
<evidence type="ECO:0000313" key="19">
    <source>
        <dbReference type="EMBL" id="KIX02775.1"/>
    </source>
</evidence>
<keyword evidence="20" id="KW-1185">Reference proteome</keyword>
<keyword evidence="6 16" id="KW-0808">Transferase</keyword>
<evidence type="ECO:0000256" key="3">
    <source>
        <dbReference type="ARBA" id="ARBA00010258"/>
    </source>
</evidence>
<evidence type="ECO:0000256" key="12">
    <source>
        <dbReference type="ARBA" id="ARBA00023172"/>
    </source>
</evidence>
<evidence type="ECO:0000256" key="11">
    <source>
        <dbReference type="ARBA" id="ARBA00022833"/>
    </source>
</evidence>
<keyword evidence="11 16" id="KW-0862">Zinc</keyword>
<evidence type="ECO:0000256" key="2">
    <source>
        <dbReference type="ARBA" id="ARBA00004123"/>
    </source>
</evidence>
<comment type="subunit">
    <text evidence="16">Component of the Smc5-Smc6 complex.</text>
</comment>